<keyword evidence="7 10" id="KW-0275">Fatty acid biosynthesis</keyword>
<dbReference type="InterPro" id="IPR013751">
    <property type="entry name" value="ACP_syn_III_N"/>
</dbReference>
<dbReference type="GO" id="GO:0033818">
    <property type="term" value="F:beta-ketoacyl-acyl-carrier-protein synthase III activity"/>
    <property type="evidence" value="ECO:0007669"/>
    <property type="project" value="UniProtKB-UniRule"/>
</dbReference>
<feature type="active site" evidence="10">
    <location>
        <position position="115"/>
    </location>
</feature>
<comment type="similarity">
    <text evidence="1 10">Belongs to the thiolase-like superfamily. FabH family.</text>
</comment>
<dbReference type="Gene3D" id="3.40.47.10">
    <property type="match status" value="1"/>
</dbReference>
<dbReference type="GO" id="GO:0005737">
    <property type="term" value="C:cytoplasm"/>
    <property type="evidence" value="ECO:0007669"/>
    <property type="project" value="UniProtKB-SubCell"/>
</dbReference>
<dbReference type="PANTHER" id="PTHR34069:SF2">
    <property type="entry name" value="BETA-KETOACYL-[ACYL-CARRIER-PROTEIN] SYNTHASE III"/>
    <property type="match status" value="1"/>
</dbReference>
<evidence type="ECO:0000256" key="3">
    <source>
        <dbReference type="ARBA" id="ARBA00022516"/>
    </source>
</evidence>
<evidence type="ECO:0000313" key="14">
    <source>
        <dbReference type="Proteomes" id="UP000198870"/>
    </source>
</evidence>
<evidence type="ECO:0000256" key="8">
    <source>
        <dbReference type="ARBA" id="ARBA00023268"/>
    </source>
</evidence>
<gene>
    <name evidence="10" type="primary">fabH</name>
    <name evidence="13" type="ORF">SAMN05216233_108163</name>
</gene>
<dbReference type="Pfam" id="PF08545">
    <property type="entry name" value="ACP_syn_III"/>
    <property type="match status" value="1"/>
</dbReference>
<comment type="subcellular location">
    <subcellularLocation>
        <location evidence="10">Cytoplasm</location>
    </subcellularLocation>
</comment>
<dbReference type="InterPro" id="IPR013747">
    <property type="entry name" value="ACP_syn_III_C"/>
</dbReference>
<dbReference type="GO" id="GO:0044550">
    <property type="term" value="P:secondary metabolite biosynthetic process"/>
    <property type="evidence" value="ECO:0007669"/>
    <property type="project" value="TreeGrafter"/>
</dbReference>
<keyword evidence="8 10" id="KW-0511">Multifunctional enzyme</keyword>
<dbReference type="HAMAP" id="MF_01815">
    <property type="entry name" value="FabH"/>
    <property type="match status" value="1"/>
</dbReference>
<keyword evidence="4 10" id="KW-0808">Transferase</keyword>
<dbReference type="CDD" id="cd00830">
    <property type="entry name" value="KAS_III"/>
    <property type="match status" value="1"/>
</dbReference>
<reference evidence="13 14" key="1">
    <citation type="submission" date="2016-10" db="EMBL/GenBank/DDBJ databases">
        <authorList>
            <person name="de Groot N.N."/>
        </authorList>
    </citation>
    <scope>NUCLEOTIDE SEQUENCE [LARGE SCALE GENOMIC DNA]</scope>
    <source>
        <strain evidence="13 14">AA1</strain>
    </source>
</reference>
<proteinExistence type="inferred from homology"/>
<dbReference type="GO" id="GO:0004315">
    <property type="term" value="F:3-oxoacyl-[acyl-carrier-protein] synthase activity"/>
    <property type="evidence" value="ECO:0007669"/>
    <property type="project" value="InterPro"/>
</dbReference>
<feature type="active site" evidence="10">
    <location>
        <position position="291"/>
    </location>
</feature>
<feature type="domain" description="Beta-ketoacyl-[acyl-carrier-protein] synthase III N-terminal" evidence="12">
    <location>
        <begin position="109"/>
        <end position="191"/>
    </location>
</feature>
<feature type="domain" description="Beta-ketoacyl-[acyl-carrier-protein] synthase III C-terminal" evidence="11">
    <location>
        <begin position="245"/>
        <end position="334"/>
    </location>
</feature>
<dbReference type="Proteomes" id="UP000198870">
    <property type="component" value="Unassembled WGS sequence"/>
</dbReference>
<evidence type="ECO:0000313" key="13">
    <source>
        <dbReference type="EMBL" id="SCY40496.1"/>
    </source>
</evidence>
<dbReference type="SUPFAM" id="SSF53901">
    <property type="entry name" value="Thiolase-like"/>
    <property type="match status" value="1"/>
</dbReference>
<dbReference type="Pfam" id="PF08541">
    <property type="entry name" value="ACP_syn_III_C"/>
    <property type="match status" value="1"/>
</dbReference>
<dbReference type="InterPro" id="IPR004655">
    <property type="entry name" value="FabH"/>
</dbReference>
<keyword evidence="3 10" id="KW-0444">Lipid biosynthesis</keyword>
<evidence type="ECO:0000256" key="4">
    <source>
        <dbReference type="ARBA" id="ARBA00022679"/>
    </source>
</evidence>
<keyword evidence="9 10" id="KW-0012">Acyltransferase</keyword>
<comment type="pathway">
    <text evidence="10">Lipid metabolism; fatty acid biosynthesis.</text>
</comment>
<dbReference type="GO" id="GO:0006633">
    <property type="term" value="P:fatty acid biosynthetic process"/>
    <property type="evidence" value="ECO:0007669"/>
    <property type="project" value="UniProtKB-UniRule"/>
</dbReference>
<evidence type="ECO:0000256" key="1">
    <source>
        <dbReference type="ARBA" id="ARBA00008642"/>
    </source>
</evidence>
<feature type="region of interest" description="ACP-binding" evidence="10">
    <location>
        <begin position="262"/>
        <end position="266"/>
    </location>
</feature>
<protein>
    <recommendedName>
        <fullName evidence="10">Beta-ketoacyl-[acyl-carrier-protein] synthase III</fullName>
        <shortName evidence="10">Beta-ketoacyl-ACP synthase III</shortName>
        <shortName evidence="10">KAS III</shortName>
        <ecNumber evidence="10">2.3.1.180</ecNumber>
    </recommendedName>
    <alternativeName>
        <fullName evidence="10">3-oxoacyl-[acyl-carrier-protein] synthase 3</fullName>
    </alternativeName>
    <alternativeName>
        <fullName evidence="10">3-oxoacyl-[acyl-carrier-protein] synthase III</fullName>
    </alternativeName>
</protein>
<evidence type="ECO:0000256" key="10">
    <source>
        <dbReference type="HAMAP-Rule" id="MF_01815"/>
    </source>
</evidence>
<dbReference type="STRING" id="419481.SAMN05216233_108163"/>
<dbReference type="AlphaFoldDB" id="A0A1G5FML9"/>
<keyword evidence="2 10" id="KW-0963">Cytoplasm</keyword>
<keyword evidence="6 10" id="KW-0443">Lipid metabolism</keyword>
<comment type="function">
    <text evidence="10">Catalyzes the condensation reaction of fatty acid synthesis by the addition to an acyl acceptor of two carbons from malonyl-ACP. Catalyzes the first condensation reaction which initiates fatty acid synthesis and may therefore play a role in governing the total rate of fatty acid production. Possesses both acetoacetyl-ACP synthase and acetyl transacylase activities. Its substrate specificity determines the biosynthesis of branched-chain and/or straight-chain of fatty acids.</text>
</comment>
<evidence type="ECO:0000256" key="9">
    <source>
        <dbReference type="ARBA" id="ARBA00023315"/>
    </source>
</evidence>
<evidence type="ECO:0000259" key="11">
    <source>
        <dbReference type="Pfam" id="PF08541"/>
    </source>
</evidence>
<dbReference type="InterPro" id="IPR016039">
    <property type="entry name" value="Thiolase-like"/>
</dbReference>
<dbReference type="NCBIfam" id="TIGR00747">
    <property type="entry name" value="fabH"/>
    <property type="match status" value="1"/>
</dbReference>
<keyword evidence="5 10" id="KW-0276">Fatty acid metabolism</keyword>
<evidence type="ECO:0000256" key="2">
    <source>
        <dbReference type="ARBA" id="ARBA00022490"/>
    </source>
</evidence>
<comment type="domain">
    <text evidence="10">The last Arg residue of the ACP-binding site is essential for the weak association between ACP/AcpP and FabH.</text>
</comment>
<evidence type="ECO:0000256" key="6">
    <source>
        <dbReference type="ARBA" id="ARBA00023098"/>
    </source>
</evidence>
<feature type="active site" evidence="10">
    <location>
        <position position="261"/>
    </location>
</feature>
<organism evidence="13 14">
    <name type="scientific">Desulfoluna spongiiphila</name>
    <dbReference type="NCBI Taxonomy" id="419481"/>
    <lineage>
        <taxon>Bacteria</taxon>
        <taxon>Pseudomonadati</taxon>
        <taxon>Thermodesulfobacteriota</taxon>
        <taxon>Desulfobacteria</taxon>
        <taxon>Desulfobacterales</taxon>
        <taxon>Desulfolunaceae</taxon>
        <taxon>Desulfoluna</taxon>
    </lineage>
</organism>
<dbReference type="EC" id="2.3.1.180" evidence="10"/>
<dbReference type="RefSeq" id="WP_092211015.1">
    <property type="nucleotide sequence ID" value="NZ_FMUX01000008.1"/>
</dbReference>
<dbReference type="OrthoDB" id="9815506at2"/>
<comment type="subunit">
    <text evidence="10">Homodimer.</text>
</comment>
<name>A0A1G5FML9_9BACT</name>
<sequence>MKRSVIRGTGRCIPSRCVTNDDLSKMMDTNDEWIQQRTGIKTRHWVPEGEIVGASDLALEAAQKALDKAGWEAEELDLIIFATLSPDIFFPGSGCLLQAKLGLSETPALDIRQQCTGFLYGMSTADAYIRSGMYNKILVIGAEVHSTGLDKTTAGRDVAVLFGDGAGAVCLEGIETEKNVGILGTILKADGKFADKLMLELPASKYPERINAELLKTGGQFPTMDGTRIFKLALRKLPEVTREVLEQAGMSLEEIDMVIPHQANLRINEAYQKTLGLPDDKIFNNIQKYGNTTAATIPIALDETIEQGLVNPDSSTVLFSALGAGLTWAAMIYRFGD</sequence>
<keyword evidence="14" id="KW-1185">Reference proteome</keyword>
<evidence type="ECO:0000256" key="5">
    <source>
        <dbReference type="ARBA" id="ARBA00022832"/>
    </source>
</evidence>
<evidence type="ECO:0000256" key="7">
    <source>
        <dbReference type="ARBA" id="ARBA00023160"/>
    </source>
</evidence>
<dbReference type="EMBL" id="FMUX01000008">
    <property type="protein sequence ID" value="SCY40496.1"/>
    <property type="molecule type" value="Genomic_DNA"/>
</dbReference>
<evidence type="ECO:0000259" key="12">
    <source>
        <dbReference type="Pfam" id="PF08545"/>
    </source>
</evidence>
<dbReference type="NCBIfam" id="NF006829">
    <property type="entry name" value="PRK09352.1"/>
    <property type="match status" value="1"/>
</dbReference>
<dbReference type="PANTHER" id="PTHR34069">
    <property type="entry name" value="3-OXOACYL-[ACYL-CARRIER-PROTEIN] SYNTHASE 3"/>
    <property type="match status" value="1"/>
</dbReference>
<dbReference type="UniPathway" id="UPA00094"/>
<comment type="catalytic activity">
    <reaction evidence="10">
        <text>malonyl-[ACP] + acetyl-CoA + H(+) = 3-oxobutanoyl-[ACP] + CO2 + CoA</text>
        <dbReference type="Rhea" id="RHEA:12080"/>
        <dbReference type="Rhea" id="RHEA-COMP:9623"/>
        <dbReference type="Rhea" id="RHEA-COMP:9625"/>
        <dbReference type="ChEBI" id="CHEBI:15378"/>
        <dbReference type="ChEBI" id="CHEBI:16526"/>
        <dbReference type="ChEBI" id="CHEBI:57287"/>
        <dbReference type="ChEBI" id="CHEBI:57288"/>
        <dbReference type="ChEBI" id="CHEBI:78449"/>
        <dbReference type="ChEBI" id="CHEBI:78450"/>
        <dbReference type="EC" id="2.3.1.180"/>
    </reaction>
</comment>
<accession>A0A1G5FML9</accession>